<evidence type="ECO:0000313" key="2">
    <source>
        <dbReference type="EMBL" id="MOY42435.1"/>
    </source>
</evidence>
<dbReference type="AlphaFoldDB" id="A0A4D5RZQ0"/>
<keyword evidence="1" id="KW-0732">Signal</keyword>
<reference evidence="2" key="1">
    <citation type="submission" date="2019-04" db="EMBL/GenBank/DDBJ databases">
        <title>An insight into the mialome of Ixodes scapularis.</title>
        <authorList>
            <person name="Ribeiro J.M."/>
            <person name="Mather T.N."/>
            <person name="Karim S."/>
        </authorList>
    </citation>
    <scope>NUCLEOTIDE SEQUENCE</scope>
</reference>
<name>A0A4D5RZQ0_IXOSC</name>
<feature type="signal peptide" evidence="1">
    <location>
        <begin position="1"/>
        <end position="21"/>
    </location>
</feature>
<dbReference type="EMBL" id="GHJT01008464">
    <property type="protein sequence ID" value="MOY42435.1"/>
    <property type="molecule type" value="Transcribed_RNA"/>
</dbReference>
<proteinExistence type="predicted"/>
<sequence length="93" mass="10383">MLAIFHVRVLLCALCPVLLRCLPQTQEQGRRQDGLKSAVDEAPPVLPDGSSVTAVRHFGFPGCRLLADSLDRSLVNRFLTLFRDSRLLYSLCE</sequence>
<accession>A0A4D5RZQ0</accession>
<evidence type="ECO:0000256" key="1">
    <source>
        <dbReference type="SAM" id="SignalP"/>
    </source>
</evidence>
<protein>
    <submittedName>
        <fullName evidence="2">Putative secreted protein</fullName>
    </submittedName>
</protein>
<feature type="chain" id="PRO_5020040342" evidence="1">
    <location>
        <begin position="22"/>
        <end position="93"/>
    </location>
</feature>
<organism evidence="2">
    <name type="scientific">Ixodes scapularis</name>
    <name type="common">Black-legged tick</name>
    <name type="synonym">Deer tick</name>
    <dbReference type="NCBI Taxonomy" id="6945"/>
    <lineage>
        <taxon>Eukaryota</taxon>
        <taxon>Metazoa</taxon>
        <taxon>Ecdysozoa</taxon>
        <taxon>Arthropoda</taxon>
        <taxon>Chelicerata</taxon>
        <taxon>Arachnida</taxon>
        <taxon>Acari</taxon>
        <taxon>Parasitiformes</taxon>
        <taxon>Ixodida</taxon>
        <taxon>Ixodoidea</taxon>
        <taxon>Ixodidae</taxon>
        <taxon>Ixodinae</taxon>
        <taxon>Ixodes</taxon>
    </lineage>
</organism>